<evidence type="ECO:0000313" key="1">
    <source>
        <dbReference type="EMBL" id="TFK64404.1"/>
    </source>
</evidence>
<keyword evidence="2" id="KW-1185">Reference proteome</keyword>
<dbReference type="EMBL" id="ML208476">
    <property type="protein sequence ID" value="TFK64404.1"/>
    <property type="molecule type" value="Genomic_DNA"/>
</dbReference>
<evidence type="ECO:0000313" key="2">
    <source>
        <dbReference type="Proteomes" id="UP000308600"/>
    </source>
</evidence>
<reference evidence="1 2" key="1">
    <citation type="journal article" date="2019" name="Nat. Ecol. Evol.">
        <title>Megaphylogeny resolves global patterns of mushroom evolution.</title>
        <authorList>
            <person name="Varga T."/>
            <person name="Krizsan K."/>
            <person name="Foldi C."/>
            <person name="Dima B."/>
            <person name="Sanchez-Garcia M."/>
            <person name="Sanchez-Ramirez S."/>
            <person name="Szollosi G.J."/>
            <person name="Szarkandi J.G."/>
            <person name="Papp V."/>
            <person name="Albert L."/>
            <person name="Andreopoulos W."/>
            <person name="Angelini C."/>
            <person name="Antonin V."/>
            <person name="Barry K.W."/>
            <person name="Bougher N.L."/>
            <person name="Buchanan P."/>
            <person name="Buyck B."/>
            <person name="Bense V."/>
            <person name="Catcheside P."/>
            <person name="Chovatia M."/>
            <person name="Cooper J."/>
            <person name="Damon W."/>
            <person name="Desjardin D."/>
            <person name="Finy P."/>
            <person name="Geml J."/>
            <person name="Haridas S."/>
            <person name="Hughes K."/>
            <person name="Justo A."/>
            <person name="Karasinski D."/>
            <person name="Kautmanova I."/>
            <person name="Kiss B."/>
            <person name="Kocsube S."/>
            <person name="Kotiranta H."/>
            <person name="LaButti K.M."/>
            <person name="Lechner B.E."/>
            <person name="Liimatainen K."/>
            <person name="Lipzen A."/>
            <person name="Lukacs Z."/>
            <person name="Mihaltcheva S."/>
            <person name="Morgado L.N."/>
            <person name="Niskanen T."/>
            <person name="Noordeloos M.E."/>
            <person name="Ohm R.A."/>
            <person name="Ortiz-Santana B."/>
            <person name="Ovrebo C."/>
            <person name="Racz N."/>
            <person name="Riley R."/>
            <person name="Savchenko A."/>
            <person name="Shiryaev A."/>
            <person name="Soop K."/>
            <person name="Spirin V."/>
            <person name="Szebenyi C."/>
            <person name="Tomsovsky M."/>
            <person name="Tulloss R.E."/>
            <person name="Uehling J."/>
            <person name="Grigoriev I.V."/>
            <person name="Vagvolgyi C."/>
            <person name="Papp T."/>
            <person name="Martin F.M."/>
            <person name="Miettinen O."/>
            <person name="Hibbett D.S."/>
            <person name="Nagy L.G."/>
        </authorList>
    </citation>
    <scope>NUCLEOTIDE SEQUENCE [LARGE SCALE GENOMIC DNA]</scope>
    <source>
        <strain evidence="1 2">NL-1719</strain>
    </source>
</reference>
<dbReference type="Proteomes" id="UP000308600">
    <property type="component" value="Unassembled WGS sequence"/>
</dbReference>
<protein>
    <submittedName>
        <fullName evidence="1">Fungal hydrophobin</fullName>
    </submittedName>
</protein>
<name>A0ACD3AFL2_9AGAR</name>
<sequence>MISKIVFIIVSFFTFFQIAIALPTNGGGDTTINQSQCNVGSVSCCNQVQSSNDQGVQLLTSLLGIALGGATGQVGINCTPVSVLGVGGNSCSAQPVCCTNNHFNGLVNVGCTPINVNL</sequence>
<proteinExistence type="predicted"/>
<gene>
    <name evidence="1" type="ORF">BDN72DRAFT_774648</name>
</gene>
<organism evidence="1 2">
    <name type="scientific">Pluteus cervinus</name>
    <dbReference type="NCBI Taxonomy" id="181527"/>
    <lineage>
        <taxon>Eukaryota</taxon>
        <taxon>Fungi</taxon>
        <taxon>Dikarya</taxon>
        <taxon>Basidiomycota</taxon>
        <taxon>Agaricomycotina</taxon>
        <taxon>Agaricomycetes</taxon>
        <taxon>Agaricomycetidae</taxon>
        <taxon>Agaricales</taxon>
        <taxon>Pluteineae</taxon>
        <taxon>Pluteaceae</taxon>
        <taxon>Pluteus</taxon>
    </lineage>
</organism>
<accession>A0ACD3AFL2</accession>